<dbReference type="EMBL" id="KN823120">
    <property type="protein sequence ID" value="KIO22052.1"/>
    <property type="molecule type" value="Genomic_DNA"/>
</dbReference>
<organism evidence="1 2">
    <name type="scientific">Tulasnella calospora MUT 4182</name>
    <dbReference type="NCBI Taxonomy" id="1051891"/>
    <lineage>
        <taxon>Eukaryota</taxon>
        <taxon>Fungi</taxon>
        <taxon>Dikarya</taxon>
        <taxon>Basidiomycota</taxon>
        <taxon>Agaricomycotina</taxon>
        <taxon>Agaricomycetes</taxon>
        <taxon>Cantharellales</taxon>
        <taxon>Tulasnellaceae</taxon>
        <taxon>Tulasnella</taxon>
    </lineage>
</organism>
<proteinExistence type="predicted"/>
<gene>
    <name evidence="1" type="ORF">M407DRAFT_121147</name>
</gene>
<dbReference type="HOGENOM" id="CLU_2724066_0_0_1"/>
<keyword evidence="2" id="KW-1185">Reference proteome</keyword>
<sequence>MHTPSILFRTLHHSLGCDLLITFVSMGLKVTNLIDVISLSRYSTVCRACNPTAKRKSAKANYTKKVHSAVRG</sequence>
<evidence type="ECO:0000313" key="1">
    <source>
        <dbReference type="EMBL" id="KIO22052.1"/>
    </source>
</evidence>
<evidence type="ECO:0000313" key="2">
    <source>
        <dbReference type="Proteomes" id="UP000054248"/>
    </source>
</evidence>
<reference evidence="1 2" key="1">
    <citation type="submission" date="2014-04" db="EMBL/GenBank/DDBJ databases">
        <authorList>
            <consortium name="DOE Joint Genome Institute"/>
            <person name="Kuo A."/>
            <person name="Girlanda M."/>
            <person name="Perotto S."/>
            <person name="Kohler A."/>
            <person name="Nagy L.G."/>
            <person name="Floudas D."/>
            <person name="Copeland A."/>
            <person name="Barry K.W."/>
            <person name="Cichocki N."/>
            <person name="Veneault-Fourrey C."/>
            <person name="LaButti K."/>
            <person name="Lindquist E.A."/>
            <person name="Lipzen A."/>
            <person name="Lundell T."/>
            <person name="Morin E."/>
            <person name="Murat C."/>
            <person name="Sun H."/>
            <person name="Tunlid A."/>
            <person name="Henrissat B."/>
            <person name="Grigoriev I.V."/>
            <person name="Hibbett D.S."/>
            <person name="Martin F."/>
            <person name="Nordberg H.P."/>
            <person name="Cantor M.N."/>
            <person name="Hua S.X."/>
        </authorList>
    </citation>
    <scope>NUCLEOTIDE SEQUENCE [LARGE SCALE GENOMIC DNA]</scope>
    <source>
        <strain evidence="1 2">MUT 4182</strain>
    </source>
</reference>
<protein>
    <submittedName>
        <fullName evidence="1">Uncharacterized protein</fullName>
    </submittedName>
</protein>
<dbReference type="AlphaFoldDB" id="A0A0C3LL03"/>
<reference evidence="2" key="2">
    <citation type="submission" date="2015-01" db="EMBL/GenBank/DDBJ databases">
        <title>Evolutionary Origins and Diversification of the Mycorrhizal Mutualists.</title>
        <authorList>
            <consortium name="DOE Joint Genome Institute"/>
            <consortium name="Mycorrhizal Genomics Consortium"/>
            <person name="Kohler A."/>
            <person name="Kuo A."/>
            <person name="Nagy L.G."/>
            <person name="Floudas D."/>
            <person name="Copeland A."/>
            <person name="Barry K.W."/>
            <person name="Cichocki N."/>
            <person name="Veneault-Fourrey C."/>
            <person name="LaButti K."/>
            <person name="Lindquist E.A."/>
            <person name="Lipzen A."/>
            <person name="Lundell T."/>
            <person name="Morin E."/>
            <person name="Murat C."/>
            <person name="Riley R."/>
            <person name="Ohm R."/>
            <person name="Sun H."/>
            <person name="Tunlid A."/>
            <person name="Henrissat B."/>
            <person name="Grigoriev I.V."/>
            <person name="Hibbett D.S."/>
            <person name="Martin F."/>
        </authorList>
    </citation>
    <scope>NUCLEOTIDE SEQUENCE [LARGE SCALE GENOMIC DNA]</scope>
    <source>
        <strain evidence="2">MUT 4182</strain>
    </source>
</reference>
<dbReference type="Proteomes" id="UP000054248">
    <property type="component" value="Unassembled WGS sequence"/>
</dbReference>
<name>A0A0C3LL03_9AGAM</name>
<accession>A0A0C3LL03</accession>